<dbReference type="Pfam" id="PF00149">
    <property type="entry name" value="Metallophos"/>
    <property type="match status" value="1"/>
</dbReference>
<dbReference type="RefSeq" id="WP_062965165.1">
    <property type="nucleotide sequence ID" value="NZ_JAJFOE010000001.1"/>
</dbReference>
<sequence>MNELTLVQLTDTHIRAAGEKLSDVVDTHQALIDALDKLRTGGRHLDALILSGDLTDNGSREAYLRLRDAVEPVAAELGAQVLYVMGNHDERAAFGEVLLGRTAGTVDVDTPHDRVMQVSGLRIIGMDTTTPSRHDGRLEPEQLAWLSDHLRRPADRGTLLVLHHPPLPSAIPVAEFLKLQNAEELAAVVEGSDVRMILSGHNHMTAAAALAGIPVWVGPALAYRIDAMAPVGHQRGMVGSGFTRLDVLDETVVATAVETTPSARIYDKSDTEVRDRLSAVATEAR</sequence>
<keyword evidence="1" id="KW-0479">Metal-binding</keyword>
<dbReference type="OrthoDB" id="5241795at2"/>
<evidence type="ECO:0000259" key="5">
    <source>
        <dbReference type="Pfam" id="PF00149"/>
    </source>
</evidence>
<dbReference type="SUPFAM" id="SSF56300">
    <property type="entry name" value="Metallo-dependent phosphatases"/>
    <property type="match status" value="1"/>
</dbReference>
<dbReference type="GO" id="GO:0046872">
    <property type="term" value="F:metal ion binding"/>
    <property type="evidence" value="ECO:0007669"/>
    <property type="project" value="UniProtKB-KW"/>
</dbReference>
<keyword evidence="3" id="KW-0408">Iron</keyword>
<organism evidence="6 7">
    <name type="scientific">Nocardia africana</name>
    <dbReference type="NCBI Taxonomy" id="134964"/>
    <lineage>
        <taxon>Bacteria</taxon>
        <taxon>Bacillati</taxon>
        <taxon>Actinomycetota</taxon>
        <taxon>Actinomycetes</taxon>
        <taxon>Mycobacteriales</taxon>
        <taxon>Nocardiaceae</taxon>
        <taxon>Nocardia</taxon>
    </lineage>
</organism>
<dbReference type="Gene3D" id="3.60.21.10">
    <property type="match status" value="1"/>
</dbReference>
<evidence type="ECO:0000256" key="4">
    <source>
        <dbReference type="ARBA" id="ARBA00025742"/>
    </source>
</evidence>
<dbReference type="EC" id="3.1.4.17" evidence="6"/>
<evidence type="ECO:0000313" key="6">
    <source>
        <dbReference type="EMBL" id="SUA44729.1"/>
    </source>
</evidence>
<name>A0A378WUA4_9NOCA</name>
<gene>
    <name evidence="6" type="primary">cpdA_2</name>
    <name evidence="6" type="ORF">NCTC13184_03249</name>
</gene>
<dbReference type="EMBL" id="UGRU01000001">
    <property type="protein sequence ID" value="SUA44729.1"/>
    <property type="molecule type" value="Genomic_DNA"/>
</dbReference>
<evidence type="ECO:0000256" key="3">
    <source>
        <dbReference type="ARBA" id="ARBA00023004"/>
    </source>
</evidence>
<accession>A0A378WUA4</accession>
<proteinExistence type="inferred from homology"/>
<dbReference type="Proteomes" id="UP000255082">
    <property type="component" value="Unassembled WGS sequence"/>
</dbReference>
<reference evidence="6 7" key="1">
    <citation type="submission" date="2018-06" db="EMBL/GenBank/DDBJ databases">
        <authorList>
            <consortium name="Pathogen Informatics"/>
            <person name="Doyle S."/>
        </authorList>
    </citation>
    <scope>NUCLEOTIDE SEQUENCE [LARGE SCALE GENOMIC DNA]</scope>
    <source>
        <strain evidence="6 7">NCTC13184</strain>
    </source>
</reference>
<dbReference type="GO" id="GO:0004114">
    <property type="term" value="F:3',5'-cyclic-nucleotide phosphodiesterase activity"/>
    <property type="evidence" value="ECO:0007669"/>
    <property type="project" value="UniProtKB-EC"/>
</dbReference>
<dbReference type="InterPro" id="IPR004843">
    <property type="entry name" value="Calcineurin-like_PHP"/>
</dbReference>
<dbReference type="AlphaFoldDB" id="A0A378WUA4"/>
<dbReference type="InterPro" id="IPR050884">
    <property type="entry name" value="CNP_phosphodiesterase-III"/>
</dbReference>
<dbReference type="InterPro" id="IPR029052">
    <property type="entry name" value="Metallo-depent_PP-like"/>
</dbReference>
<evidence type="ECO:0000313" key="7">
    <source>
        <dbReference type="Proteomes" id="UP000255082"/>
    </source>
</evidence>
<evidence type="ECO:0000256" key="1">
    <source>
        <dbReference type="ARBA" id="ARBA00022723"/>
    </source>
</evidence>
<dbReference type="PANTHER" id="PTHR42988:SF2">
    <property type="entry name" value="CYCLIC NUCLEOTIDE PHOSPHODIESTERASE CBUA0032-RELATED"/>
    <property type="match status" value="1"/>
</dbReference>
<dbReference type="PANTHER" id="PTHR42988">
    <property type="entry name" value="PHOSPHOHYDROLASE"/>
    <property type="match status" value="1"/>
</dbReference>
<evidence type="ECO:0000256" key="2">
    <source>
        <dbReference type="ARBA" id="ARBA00022801"/>
    </source>
</evidence>
<comment type="similarity">
    <text evidence="4">Belongs to the cyclic nucleotide phosphodiesterase class-III family.</text>
</comment>
<feature type="domain" description="Calcineurin-like phosphoesterase" evidence="5">
    <location>
        <begin position="5"/>
        <end position="203"/>
    </location>
</feature>
<protein>
    <submittedName>
        <fullName evidence="6">3',5'-cyclic adenosine monophosphate phosphodiesterase CpdA</fullName>
        <ecNumber evidence="6">3.1.4.17</ecNumber>
    </submittedName>
</protein>
<keyword evidence="2 6" id="KW-0378">Hydrolase</keyword>